<evidence type="ECO:0000313" key="9">
    <source>
        <dbReference type="Proteomes" id="UP000077684"/>
    </source>
</evidence>
<dbReference type="SUPFAM" id="SSF57701">
    <property type="entry name" value="Zn2/Cys6 DNA-binding domain"/>
    <property type="match status" value="1"/>
</dbReference>
<dbReference type="EMBL" id="LWDE02000090">
    <property type="protein sequence ID" value="KAE8253491.1"/>
    <property type="molecule type" value="Genomic_DNA"/>
</dbReference>
<dbReference type="GO" id="GO:0006351">
    <property type="term" value="P:DNA-templated transcription"/>
    <property type="evidence" value="ECO:0007669"/>
    <property type="project" value="InterPro"/>
</dbReference>
<dbReference type="Pfam" id="PF00172">
    <property type="entry name" value="Zn_clus"/>
    <property type="match status" value="1"/>
</dbReference>
<dbReference type="PROSITE" id="PS00463">
    <property type="entry name" value="ZN2_CY6_FUNGAL_1"/>
    <property type="match status" value="1"/>
</dbReference>
<feature type="region of interest" description="Disordered" evidence="6">
    <location>
        <begin position="686"/>
        <end position="756"/>
    </location>
</feature>
<feature type="compositionally biased region" description="Low complexity" evidence="6">
    <location>
        <begin position="39"/>
        <end position="54"/>
    </location>
</feature>
<dbReference type="PROSITE" id="PS50048">
    <property type="entry name" value="ZN2_CY6_FUNGAL_2"/>
    <property type="match status" value="1"/>
</dbReference>
<feature type="compositionally biased region" description="Low complexity" evidence="6">
    <location>
        <begin position="686"/>
        <end position="710"/>
    </location>
</feature>
<dbReference type="GO" id="GO:0005634">
    <property type="term" value="C:nucleus"/>
    <property type="evidence" value="ECO:0007669"/>
    <property type="project" value="UniProtKB-SubCell"/>
</dbReference>
<proteinExistence type="predicted"/>
<evidence type="ECO:0000313" key="8">
    <source>
        <dbReference type="EMBL" id="KAE8253491.1"/>
    </source>
</evidence>
<dbReference type="InterPro" id="IPR036864">
    <property type="entry name" value="Zn2-C6_fun-type_DNA-bd_sf"/>
</dbReference>
<feature type="region of interest" description="Disordered" evidence="6">
    <location>
        <begin position="1"/>
        <end position="77"/>
    </location>
</feature>
<keyword evidence="3" id="KW-0805">Transcription regulation</keyword>
<organism evidence="8 9">
    <name type="scientific">Tilletia controversa</name>
    <name type="common">dwarf bunt fungus</name>
    <dbReference type="NCBI Taxonomy" id="13291"/>
    <lineage>
        <taxon>Eukaryota</taxon>
        <taxon>Fungi</taxon>
        <taxon>Dikarya</taxon>
        <taxon>Basidiomycota</taxon>
        <taxon>Ustilaginomycotina</taxon>
        <taxon>Exobasidiomycetes</taxon>
        <taxon>Tilletiales</taxon>
        <taxon>Tilletiaceae</taxon>
        <taxon>Tilletia</taxon>
    </lineage>
</organism>
<evidence type="ECO:0000256" key="3">
    <source>
        <dbReference type="ARBA" id="ARBA00023015"/>
    </source>
</evidence>
<feature type="compositionally biased region" description="Low complexity" evidence="6">
    <location>
        <begin position="726"/>
        <end position="756"/>
    </location>
</feature>
<keyword evidence="2" id="KW-0479">Metal-binding</keyword>
<dbReference type="PANTHER" id="PTHR47338">
    <property type="entry name" value="ZN(II)2CYS6 TRANSCRIPTION FACTOR (EUROFUNG)-RELATED"/>
    <property type="match status" value="1"/>
</dbReference>
<evidence type="ECO:0000256" key="6">
    <source>
        <dbReference type="SAM" id="MobiDB-lite"/>
    </source>
</evidence>
<dbReference type="PANTHER" id="PTHR47338:SF5">
    <property type="entry name" value="ZN(II)2CYS6 TRANSCRIPTION FACTOR (EUROFUNG)"/>
    <property type="match status" value="1"/>
</dbReference>
<dbReference type="CDD" id="cd00067">
    <property type="entry name" value="GAL4"/>
    <property type="match status" value="1"/>
</dbReference>
<dbReference type="AlphaFoldDB" id="A0A8X7MYF0"/>
<evidence type="ECO:0000256" key="1">
    <source>
        <dbReference type="ARBA" id="ARBA00004123"/>
    </source>
</evidence>
<feature type="region of interest" description="Disordered" evidence="6">
    <location>
        <begin position="124"/>
        <end position="182"/>
    </location>
</feature>
<sequence>MASSASAPAPASGSGSVSRWPAPHQHQHHQHQHQHQHVTYHSQQQQPQHQQQHHLPPPPPLPEAASHSSVLAARGRKRKRLQKACTACHRAKRRCDGGLPCSNCDFSGRLCSYGEGSTATKPDTAELHQHQHQHQHQHEQQPAAPQQHHMAPTAYFPPPLTHNFTRDYRPSQAPPMPSPLANGSLPLPPSQVPMSSGFHFHPPGPAHIGTATALNNLPSPTHLASPHSPSKSERKELISAFFNRVHPYSALHDEMTFLRELATGDSPIQLWPMYALAARFLPSAPNMPAQLAGEVYAVQTRQLVQAEDGAGSSLTLDRAYLEYLDRPDPATAAHLLAITQTVLLLSAYELGAGRHQAAMQHSSACIRLLIGAGLHRSSSSLSGMLGPQNELVRSRLVSVAFTHDVILAAMADQSATVRRFDFELAGFTGAFEPESSYRRSNGTEVSPRHRRPSDLDRSSTERLTVQLDSLARAAGIFAHALELRKQQGAYASEPALVASAARISLPDEINRQLCEWSDRLEPAQTFNGDNVQRHSSALWLSSLNDGSTSSKEWTADHSVSLCWAMMHTLSECSSVLAKSADMVGLRSARSNLVLLLENMHSVGRNSVLSLLPLLYAQQVGHSLDHQHQLGHQHRSPVDSWLASSLSSLWVMNPLQTRKAVMVLQQPTVAVPVGSSYWVPYNNSAARSPLSRSLPPVMMSSSSVVTNNSNNDGTARPVLAGTKRTYSAASATSSTSPHLHSLGSPPMSSSRSSPGTTTAMGATVVAAAGTGSILDRSASSSSTSSSAASSTVSSAASCTSSEGRSPPPPPPVLLVSSAGSGAGAIFKTNTLPPLISFHHKHRA</sequence>
<feature type="region of interest" description="Disordered" evidence="6">
    <location>
        <begin position="435"/>
        <end position="459"/>
    </location>
</feature>
<feature type="region of interest" description="Disordered" evidence="6">
    <location>
        <begin position="207"/>
        <end position="232"/>
    </location>
</feature>
<dbReference type="Pfam" id="PF04082">
    <property type="entry name" value="Fungal_trans"/>
    <property type="match status" value="1"/>
</dbReference>
<evidence type="ECO:0000256" key="4">
    <source>
        <dbReference type="ARBA" id="ARBA00023163"/>
    </source>
</evidence>
<keyword evidence="5" id="KW-0539">Nucleus</keyword>
<feature type="compositionally biased region" description="Low complexity" evidence="6">
    <location>
        <begin position="1"/>
        <end position="24"/>
    </location>
</feature>
<accession>A0A8X7MYF0</accession>
<feature type="domain" description="Zn(2)-C6 fungal-type" evidence="7">
    <location>
        <begin position="84"/>
        <end position="113"/>
    </location>
</feature>
<keyword evidence="4" id="KW-0804">Transcription</keyword>
<reference evidence="8" key="1">
    <citation type="submission" date="2016-04" db="EMBL/GenBank/DDBJ databases">
        <authorList>
            <person name="Nguyen H.D."/>
            <person name="Samba Siva P."/>
            <person name="Cullis J."/>
            <person name="Levesque C.A."/>
            <person name="Hambleton S."/>
        </authorList>
    </citation>
    <scope>NUCLEOTIDE SEQUENCE</scope>
    <source>
        <strain evidence="8">DAOMC 236426</strain>
    </source>
</reference>
<keyword evidence="9" id="KW-1185">Reference proteome</keyword>
<dbReference type="InterPro" id="IPR001138">
    <property type="entry name" value="Zn2Cys6_DnaBD"/>
</dbReference>
<name>A0A8X7MYF0_9BASI</name>
<evidence type="ECO:0000256" key="2">
    <source>
        <dbReference type="ARBA" id="ARBA00022723"/>
    </source>
</evidence>
<gene>
    <name evidence="8" type="ORF">A4X06_0g1417</name>
</gene>
<protein>
    <recommendedName>
        <fullName evidence="7">Zn(2)-C6 fungal-type domain-containing protein</fullName>
    </recommendedName>
</protein>
<dbReference type="GO" id="GO:0003677">
    <property type="term" value="F:DNA binding"/>
    <property type="evidence" value="ECO:0007669"/>
    <property type="project" value="InterPro"/>
</dbReference>
<evidence type="ECO:0000256" key="5">
    <source>
        <dbReference type="ARBA" id="ARBA00023242"/>
    </source>
</evidence>
<dbReference type="InterPro" id="IPR050815">
    <property type="entry name" value="TF_fung"/>
</dbReference>
<comment type="caution">
    <text evidence="8">The sequence shown here is derived from an EMBL/GenBank/DDBJ whole genome shotgun (WGS) entry which is preliminary data.</text>
</comment>
<dbReference type="SMART" id="SM00066">
    <property type="entry name" value="GAL4"/>
    <property type="match status" value="1"/>
</dbReference>
<feature type="compositionally biased region" description="Low complexity" evidence="6">
    <location>
        <begin position="140"/>
        <end position="149"/>
    </location>
</feature>
<evidence type="ECO:0000259" key="7">
    <source>
        <dbReference type="PROSITE" id="PS50048"/>
    </source>
</evidence>
<dbReference type="Proteomes" id="UP000077684">
    <property type="component" value="Unassembled WGS sequence"/>
</dbReference>
<dbReference type="Gene3D" id="4.10.240.10">
    <property type="entry name" value="Zn(2)-C6 fungal-type DNA-binding domain"/>
    <property type="match status" value="1"/>
</dbReference>
<feature type="compositionally biased region" description="Basic residues" evidence="6">
    <location>
        <begin position="25"/>
        <end position="38"/>
    </location>
</feature>
<dbReference type="GO" id="GO:0008270">
    <property type="term" value="F:zinc ion binding"/>
    <property type="evidence" value="ECO:0007669"/>
    <property type="project" value="InterPro"/>
</dbReference>
<dbReference type="CDD" id="cd12148">
    <property type="entry name" value="fungal_TF_MHR"/>
    <property type="match status" value="1"/>
</dbReference>
<comment type="subcellular location">
    <subcellularLocation>
        <location evidence="1">Nucleus</location>
    </subcellularLocation>
</comment>
<dbReference type="InterPro" id="IPR007219">
    <property type="entry name" value="XnlR_reg_dom"/>
</dbReference>
<dbReference type="GO" id="GO:0000981">
    <property type="term" value="F:DNA-binding transcription factor activity, RNA polymerase II-specific"/>
    <property type="evidence" value="ECO:0007669"/>
    <property type="project" value="InterPro"/>
</dbReference>
<reference evidence="8" key="2">
    <citation type="journal article" date="2019" name="IMA Fungus">
        <title>Genome sequencing and comparison of five Tilletia species to identify candidate genes for the detection of regulated species infecting wheat.</title>
        <authorList>
            <person name="Nguyen H.D.T."/>
            <person name="Sultana T."/>
            <person name="Kesanakurti P."/>
            <person name="Hambleton S."/>
        </authorList>
    </citation>
    <scope>NUCLEOTIDE SEQUENCE</scope>
    <source>
        <strain evidence="8">DAOMC 236426</strain>
    </source>
</reference>